<proteinExistence type="predicted"/>
<keyword evidence="1" id="KW-0472">Membrane</keyword>
<gene>
    <name evidence="2" type="ORF">SAMN04488025_12431</name>
</gene>
<sequence length="50" mass="5861">MARTPEYEVHRRDKNKDENLRGTFVSVLLIGGLILAIWLIVFFLYLRVAL</sequence>
<dbReference type="AlphaFoldDB" id="A0A1I2QIH9"/>
<organism evidence="2 3">
    <name type="scientific">Planifilum fulgidum</name>
    <dbReference type="NCBI Taxonomy" id="201973"/>
    <lineage>
        <taxon>Bacteria</taxon>
        <taxon>Bacillati</taxon>
        <taxon>Bacillota</taxon>
        <taxon>Bacilli</taxon>
        <taxon>Bacillales</taxon>
        <taxon>Thermoactinomycetaceae</taxon>
        <taxon>Planifilum</taxon>
    </lineage>
</organism>
<accession>A0A1I2QIH9</accession>
<dbReference type="RefSeq" id="WP_143085348.1">
    <property type="nucleotide sequence ID" value="NZ_FOOK01000024.1"/>
</dbReference>
<feature type="transmembrane region" description="Helical" evidence="1">
    <location>
        <begin position="20"/>
        <end position="46"/>
    </location>
</feature>
<evidence type="ECO:0000256" key="1">
    <source>
        <dbReference type="SAM" id="Phobius"/>
    </source>
</evidence>
<evidence type="ECO:0000313" key="2">
    <source>
        <dbReference type="EMBL" id="SFG28194.1"/>
    </source>
</evidence>
<dbReference type="STRING" id="201973.SAMN04488025_12431"/>
<keyword evidence="3" id="KW-1185">Reference proteome</keyword>
<reference evidence="2 3" key="1">
    <citation type="submission" date="2016-10" db="EMBL/GenBank/DDBJ databases">
        <authorList>
            <person name="de Groot N.N."/>
        </authorList>
    </citation>
    <scope>NUCLEOTIDE SEQUENCE [LARGE SCALE GENOMIC DNA]</scope>
    <source>
        <strain evidence="2 3">DSM 44945</strain>
    </source>
</reference>
<keyword evidence="1" id="KW-0812">Transmembrane</keyword>
<keyword evidence="1" id="KW-1133">Transmembrane helix</keyword>
<protein>
    <recommendedName>
        <fullName evidence="4">Cytochrome c oxidase subunit IIa family protein</fullName>
    </recommendedName>
</protein>
<dbReference type="Proteomes" id="UP000198661">
    <property type="component" value="Unassembled WGS sequence"/>
</dbReference>
<evidence type="ECO:0000313" key="3">
    <source>
        <dbReference type="Proteomes" id="UP000198661"/>
    </source>
</evidence>
<dbReference type="EMBL" id="FOOK01000024">
    <property type="protein sequence ID" value="SFG28194.1"/>
    <property type="molecule type" value="Genomic_DNA"/>
</dbReference>
<evidence type="ECO:0008006" key="4">
    <source>
        <dbReference type="Google" id="ProtNLM"/>
    </source>
</evidence>
<name>A0A1I2QIH9_9BACL</name>